<accession>A0A9W6B5G3</accession>
<sequence>MTNVNPLLTQKFSDRSVQSINNLYFPDGKVYSSNNQPINIITDVGSSVKVDDFLKFDVYYDYNRDKEFSETDKLAYTLYIFISKDGNKVKEAYESTKPGDDEIILFLEDNESDFLSEAVMYGRASANIVKNHQSLRNGNSSFYNFLENNEYYKISHDKVFELLTKGYIEDTTIATSFVEGTCFMLNLISLPVKGLGWVLEKIGEGVDLLKIEDKFWDTESEEYVFSEDNLINFLTVDDDTINEIKSITESLKNDPERFEWNDLIPGFVVKITKAIVDKIVGLIENYNAYIAKFINELYKSETFKSFTETAKKNYLQEVIALRCGIYNGLVDFISSTIKFAGSYLQTPSNIFSSWEEIKETIDNFINAISTINWEEVSTIFKGFYEKIKSYFKKNEAGDYNWVRIAYVSGFGIAFIATFFVPYANIAKIGTIGTITSKVQTLTADLVQTLNKVFVKATTAIGQKTAQGFKAFLKMLQKLGELFAKGGKKLKQLLDGVWETISKWFLKGKEEFETLVSKAKKLLKRKPKKDALYRDIYKKLIIPGKEGMVSVRYFNKVAKETAEIFETALHLVDRNSEEFNTLFKRWYKNPIHGVFHQSTFLNKRYKLVLEGPAIYFFQGVSGAIVNGERLVFKITYYTLQHELLHLKLWYKMTREFPELKKLYDKIPRWLHEADVIGEILKQNAHRKGKWLNEDIINDVNALNGILENNTKYRKQAKKMFGKEQFNKDDFKNWDLSKYLDKLD</sequence>
<proteinExistence type="predicted"/>
<evidence type="ECO:0000313" key="2">
    <source>
        <dbReference type="Proteomes" id="UP001143545"/>
    </source>
</evidence>
<dbReference type="RefSeq" id="WP_281754535.1">
    <property type="nucleotide sequence ID" value="NZ_BRVP01000012.1"/>
</dbReference>
<keyword evidence="2" id="KW-1185">Reference proteome</keyword>
<reference evidence="1" key="1">
    <citation type="submission" date="2022-07" db="EMBL/GenBank/DDBJ databases">
        <title>Taxonomy of Novel Oxalotrophic and Methylotrophic Bacteria.</title>
        <authorList>
            <person name="Sahin N."/>
            <person name="Tani A."/>
        </authorList>
    </citation>
    <scope>NUCLEOTIDE SEQUENCE</scope>
    <source>
        <strain evidence="1">AM327</strain>
    </source>
</reference>
<protein>
    <submittedName>
        <fullName evidence="1">Uncharacterized protein</fullName>
    </submittedName>
</protein>
<comment type="caution">
    <text evidence="1">The sequence shown here is derived from an EMBL/GenBank/DDBJ whole genome shotgun (WGS) entry which is preliminary data.</text>
</comment>
<evidence type="ECO:0000313" key="1">
    <source>
        <dbReference type="EMBL" id="GLB52944.1"/>
    </source>
</evidence>
<dbReference type="Proteomes" id="UP001143545">
    <property type="component" value="Unassembled WGS sequence"/>
</dbReference>
<dbReference type="EMBL" id="BRVP01000012">
    <property type="protein sequence ID" value="GLB52944.1"/>
    <property type="molecule type" value="Genomic_DNA"/>
</dbReference>
<name>A0A9W6B5G3_9FLAO</name>
<dbReference type="AlphaFoldDB" id="A0A9W6B5G3"/>
<gene>
    <name evidence="1" type="ORF">NBRC110019_19840</name>
</gene>
<organism evidence="1 2">
    <name type="scientific">Neptunitalea chrysea</name>
    <dbReference type="NCBI Taxonomy" id="1647581"/>
    <lineage>
        <taxon>Bacteria</taxon>
        <taxon>Pseudomonadati</taxon>
        <taxon>Bacteroidota</taxon>
        <taxon>Flavobacteriia</taxon>
        <taxon>Flavobacteriales</taxon>
        <taxon>Flavobacteriaceae</taxon>
        <taxon>Neptunitalea</taxon>
    </lineage>
</organism>